<dbReference type="PATRIC" id="fig|45658.7.peg.3862"/>
<evidence type="ECO:0000313" key="2">
    <source>
        <dbReference type="Proteomes" id="UP000092528"/>
    </source>
</evidence>
<evidence type="ECO:0008006" key="3">
    <source>
        <dbReference type="Google" id="ProtNLM"/>
    </source>
</evidence>
<dbReference type="Proteomes" id="UP000092528">
    <property type="component" value="Chromosome 2"/>
</dbReference>
<sequence>MPKQSAVTQIEFPTFSTVAGKETGHYYRDTFAFNTCQSSDLNATKVYHAIFGYLPKTVVYAMKVRNSIVKWLGFSTAGTEIALPIEEIKQGNKAGFLTIETVTPNEVVTFASEKNMDIWLSVLEVTPGQYAISSLVNLKTRMGRAYMVIIKPFHKIIARYCIVQALKTQRIPN</sequence>
<reference evidence="1 2" key="1">
    <citation type="submission" date="2016-07" db="EMBL/GenBank/DDBJ databases">
        <title>Genome sequencing of Vibrio scophthalmi strain VS-05, an isolated from Paralichthys olivaceus.</title>
        <authorList>
            <person name="Han H.-J."/>
        </authorList>
    </citation>
    <scope>NUCLEOTIDE SEQUENCE [LARGE SCALE GENOMIC DNA]</scope>
    <source>
        <strain evidence="1 2">VS-05</strain>
    </source>
</reference>
<accession>A0A1C7FG70</accession>
<evidence type="ECO:0000313" key="1">
    <source>
        <dbReference type="EMBL" id="ANU38931.1"/>
    </source>
</evidence>
<dbReference type="InterPro" id="IPR021295">
    <property type="entry name" value="DUF2867"/>
</dbReference>
<dbReference type="RefSeq" id="WP_065546563.1">
    <property type="nucleotide sequence ID" value="NZ_CP016415.1"/>
</dbReference>
<dbReference type="GeneID" id="96874100"/>
<dbReference type="Pfam" id="PF11066">
    <property type="entry name" value="DUF2867"/>
    <property type="match status" value="1"/>
</dbReference>
<name>A0A1C7FG70_9VIBR</name>
<gene>
    <name evidence="1" type="ORF">VSVS05_03895</name>
</gene>
<organism evidence="1 2">
    <name type="scientific">Vibrio scophthalmi</name>
    <dbReference type="NCBI Taxonomy" id="45658"/>
    <lineage>
        <taxon>Bacteria</taxon>
        <taxon>Pseudomonadati</taxon>
        <taxon>Pseudomonadota</taxon>
        <taxon>Gammaproteobacteria</taxon>
        <taxon>Vibrionales</taxon>
        <taxon>Vibrionaceae</taxon>
        <taxon>Vibrio</taxon>
    </lineage>
</organism>
<dbReference type="EMBL" id="CP016415">
    <property type="protein sequence ID" value="ANU38931.1"/>
    <property type="molecule type" value="Genomic_DNA"/>
</dbReference>
<protein>
    <recommendedName>
        <fullName evidence="3">DUF2867 domain-containing protein</fullName>
    </recommendedName>
</protein>
<dbReference type="AlphaFoldDB" id="A0A1C7FG70"/>
<proteinExistence type="predicted"/>
<keyword evidence="2" id="KW-1185">Reference proteome</keyword>
<dbReference type="STRING" id="45658.VSVS12_03346"/>